<feature type="region of interest" description="Disordered" evidence="1">
    <location>
        <begin position="35"/>
        <end position="109"/>
    </location>
</feature>
<name>A0ABN7A7J3_9HEMI</name>
<proteinExistence type="predicted"/>
<keyword evidence="3" id="KW-1185">Reference proteome</keyword>
<sequence>MIQRRNSRHFVLSELEAAKNVQSMPQSNIEVVVDAPETPSTPEGSTPMIFELSTDDTSPMSFGMSSEATFEISSSPPATQGHLLLTEQPPTPKERERWLSPNSLKGRIR</sequence>
<evidence type="ECO:0000256" key="1">
    <source>
        <dbReference type="SAM" id="MobiDB-lite"/>
    </source>
</evidence>
<evidence type="ECO:0000313" key="3">
    <source>
        <dbReference type="Proteomes" id="UP001307889"/>
    </source>
</evidence>
<feature type="compositionally biased region" description="Polar residues" evidence="1">
    <location>
        <begin position="55"/>
        <end position="78"/>
    </location>
</feature>
<organism evidence="2 3">
    <name type="scientific">Nesidiocoris tenuis</name>
    <dbReference type="NCBI Taxonomy" id="355587"/>
    <lineage>
        <taxon>Eukaryota</taxon>
        <taxon>Metazoa</taxon>
        <taxon>Ecdysozoa</taxon>
        <taxon>Arthropoda</taxon>
        <taxon>Hexapoda</taxon>
        <taxon>Insecta</taxon>
        <taxon>Pterygota</taxon>
        <taxon>Neoptera</taxon>
        <taxon>Paraneoptera</taxon>
        <taxon>Hemiptera</taxon>
        <taxon>Heteroptera</taxon>
        <taxon>Panheteroptera</taxon>
        <taxon>Cimicomorpha</taxon>
        <taxon>Miridae</taxon>
        <taxon>Dicyphina</taxon>
        <taxon>Nesidiocoris</taxon>
    </lineage>
</organism>
<protein>
    <submittedName>
        <fullName evidence="2">Uncharacterized protein</fullName>
    </submittedName>
</protein>
<feature type="compositionally biased region" description="Low complexity" evidence="1">
    <location>
        <begin position="36"/>
        <end position="47"/>
    </location>
</feature>
<gene>
    <name evidence="2" type="ORF">NTJ_01032</name>
</gene>
<reference evidence="2 3" key="1">
    <citation type="submission" date="2023-09" db="EMBL/GenBank/DDBJ databases">
        <title>Nesidiocoris tenuis whole genome shotgun sequence.</title>
        <authorList>
            <person name="Shibata T."/>
            <person name="Shimoda M."/>
            <person name="Kobayashi T."/>
            <person name="Uehara T."/>
        </authorList>
    </citation>
    <scope>NUCLEOTIDE SEQUENCE [LARGE SCALE GENOMIC DNA]</scope>
    <source>
        <strain evidence="2 3">Japan</strain>
    </source>
</reference>
<accession>A0ABN7A7J3</accession>
<evidence type="ECO:0000313" key="2">
    <source>
        <dbReference type="EMBL" id="BES88226.1"/>
    </source>
</evidence>
<dbReference type="EMBL" id="AP028909">
    <property type="protein sequence ID" value="BES88226.1"/>
    <property type="molecule type" value="Genomic_DNA"/>
</dbReference>
<dbReference type="Proteomes" id="UP001307889">
    <property type="component" value="Chromosome 1"/>
</dbReference>